<dbReference type="AlphaFoldDB" id="I0KFD2"/>
<proteinExistence type="predicted"/>
<organism evidence="1 2">
    <name type="scientific">Fibrella aestuarina BUZ 2</name>
    <dbReference type="NCBI Taxonomy" id="1166018"/>
    <lineage>
        <taxon>Bacteria</taxon>
        <taxon>Pseudomonadati</taxon>
        <taxon>Bacteroidota</taxon>
        <taxon>Cytophagia</taxon>
        <taxon>Cytophagales</taxon>
        <taxon>Spirosomataceae</taxon>
        <taxon>Fibrella</taxon>
    </lineage>
</organism>
<dbReference type="EMBL" id="HE796683">
    <property type="protein sequence ID" value="CCH02835.1"/>
    <property type="molecule type" value="Genomic_DNA"/>
</dbReference>
<evidence type="ECO:0000313" key="2">
    <source>
        <dbReference type="Proteomes" id="UP000011058"/>
    </source>
</evidence>
<dbReference type="STRING" id="1166018.FAES_4836"/>
<gene>
    <name evidence="1" type="ORF">FAES_4836</name>
</gene>
<dbReference type="InterPro" id="IPR014985">
    <property type="entry name" value="WbqC"/>
</dbReference>
<dbReference type="Proteomes" id="UP000011058">
    <property type="component" value="Chromosome"/>
</dbReference>
<protein>
    <recommendedName>
        <fullName evidence="3">WbqC-like family protein</fullName>
    </recommendedName>
</protein>
<dbReference type="Pfam" id="PF08889">
    <property type="entry name" value="WbqC"/>
    <property type="match status" value="1"/>
</dbReference>
<keyword evidence="2" id="KW-1185">Reference proteome</keyword>
<dbReference type="HOGENOM" id="CLU_079350_0_0_10"/>
<dbReference type="KEGG" id="fae:FAES_4836"/>
<accession>I0KFD2</accession>
<evidence type="ECO:0008006" key="3">
    <source>
        <dbReference type="Google" id="ProtNLM"/>
    </source>
</evidence>
<sequence length="263" mass="30021">MVRQQAPFRAGGIIQHFDMTLAIMQPYFLPYIGYMQLLNAVDTFVFYDDVAFINRGWVNRNRILVGGKELLFTVPLKDASQNKAIRDIALANDPKWRGKLLRTIEQSYRKAPLFAEVMPMTERIINFEAGSQTDVSVADYIFHSFTELTTYLSITTRLVATSGIYQNSQLKAQERIIDICRQEGADRYINPIGGTELYSQPGFDQIGCELAFMQARRVTYPQHGAAEFVPWLSILDILMNNTADAIRPMLTEFDLITNERLSE</sequence>
<dbReference type="PATRIC" id="fig|1166018.3.peg.1806"/>
<reference evidence="1 2" key="1">
    <citation type="journal article" date="2012" name="J. Bacteriol.">
        <title>Genome Sequence of Fibrella aestuarina BUZ 2T, a Filamentous Marine Bacterium.</title>
        <authorList>
            <person name="Filippini M."/>
            <person name="Qi W."/>
            <person name="Blom J."/>
            <person name="Goesmann A."/>
            <person name="Smits T.H."/>
            <person name="Bagheri H.C."/>
        </authorList>
    </citation>
    <scope>NUCLEOTIDE SEQUENCE [LARGE SCALE GENOMIC DNA]</scope>
    <source>
        <strain evidence="2">BUZ 2T</strain>
    </source>
</reference>
<evidence type="ECO:0000313" key="1">
    <source>
        <dbReference type="EMBL" id="CCH02835.1"/>
    </source>
</evidence>
<dbReference type="eggNOG" id="COG4122">
    <property type="taxonomic scope" value="Bacteria"/>
</dbReference>
<name>I0KFD2_9BACT</name>